<gene>
    <name evidence="2" type="ORF">I6N96_05945</name>
</gene>
<protein>
    <submittedName>
        <fullName evidence="2">Zinc ribbon domain-containing protein</fullName>
    </submittedName>
</protein>
<keyword evidence="3" id="KW-1185">Reference proteome</keyword>
<dbReference type="Proteomes" id="UP000673375">
    <property type="component" value="Unassembled WGS sequence"/>
</dbReference>
<feature type="domain" description="Putative zinc ribbon" evidence="1">
    <location>
        <begin position="3"/>
        <end position="86"/>
    </location>
</feature>
<accession>A0ABS4CHC5</accession>
<dbReference type="InterPro" id="IPR025868">
    <property type="entry name" value="Zn_ribbon_dom_put"/>
</dbReference>
<organism evidence="2 3">
    <name type="scientific">Enterococcus larvae</name>
    <dbReference type="NCBI Taxonomy" id="2794352"/>
    <lineage>
        <taxon>Bacteria</taxon>
        <taxon>Bacillati</taxon>
        <taxon>Bacillota</taxon>
        <taxon>Bacilli</taxon>
        <taxon>Lactobacillales</taxon>
        <taxon>Enterococcaceae</taxon>
        <taxon>Enterococcus</taxon>
    </lineage>
</organism>
<evidence type="ECO:0000313" key="3">
    <source>
        <dbReference type="Proteomes" id="UP000673375"/>
    </source>
</evidence>
<reference evidence="2 3" key="1">
    <citation type="submission" date="2020-12" db="EMBL/GenBank/DDBJ databases">
        <title>Vagococcus allomyrinae sp. nov. and Enterococcus lavae sp. nov., isolated from the larvae of Allomyrina dichotoma.</title>
        <authorList>
            <person name="Lee S.D."/>
        </authorList>
    </citation>
    <scope>NUCLEOTIDE SEQUENCE [LARGE SCALE GENOMIC DNA]</scope>
    <source>
        <strain evidence="2 3">BWM-S5</strain>
    </source>
</reference>
<evidence type="ECO:0000313" key="2">
    <source>
        <dbReference type="EMBL" id="MBP1045815.1"/>
    </source>
</evidence>
<dbReference type="RefSeq" id="WP_209556598.1">
    <property type="nucleotide sequence ID" value="NZ_JAEDXU010000002.1"/>
</dbReference>
<evidence type="ECO:0000259" key="1">
    <source>
        <dbReference type="Pfam" id="PF12674"/>
    </source>
</evidence>
<dbReference type="EMBL" id="JAEDXU010000002">
    <property type="protein sequence ID" value="MBP1045815.1"/>
    <property type="molecule type" value="Genomic_DNA"/>
</dbReference>
<comment type="caution">
    <text evidence="2">The sequence shown here is derived from an EMBL/GenBank/DDBJ whole genome shotgun (WGS) entry which is preliminary data.</text>
</comment>
<name>A0ABS4CHC5_9ENTE</name>
<dbReference type="Pfam" id="PF12674">
    <property type="entry name" value="Zn_ribbon_2"/>
    <property type="match status" value="1"/>
</dbReference>
<proteinExistence type="predicted"/>
<sequence>MEICQSCGMDISKEEHKGSNADGTLSVDYCAYCYKDGTFANELTLEQYVEMGLEYSPEYQGADTETEKKKIKEQTRAYLSQLKRWQEAAE</sequence>